<sequence>MQSSQVAAWADIIHGPVSRARLAGRLTVVGVLLTVLGALCLSAPLIMLLAQTPVWSPVRQAPSEDTAQLEAAARWDRALLDSPQLAVGNAADPFNPSGQPAYATDTAYQALLGTGDSMARIRIPKIGLSLDIGHGTGAGTLETGAGHVYGTTLPVGDPGNSVIAGHRGLGLSLLFYRLGELGDGDLVYTQAAGRTVAWRVTAIHRVAPGSAAERRLLAADGRRTLLTLYTCDPPGLNTRRLVITCRRVPYVETVSVPGQTDWSRPALAAAGTALAATVVYLVFHPMSCAVRHARRRRD</sequence>
<accession>A0A7X9NQZ4</accession>
<dbReference type="SUPFAM" id="SSF63817">
    <property type="entry name" value="Sortase"/>
    <property type="match status" value="1"/>
</dbReference>
<keyword evidence="3" id="KW-0812">Transmembrane</keyword>
<comment type="caution">
    <text evidence="4">The sequence shown here is derived from an EMBL/GenBank/DDBJ whole genome shotgun (WGS) entry which is preliminary data.</text>
</comment>
<dbReference type="Proteomes" id="UP000588369">
    <property type="component" value="Unassembled WGS sequence"/>
</dbReference>
<name>A0A7X9NQZ4_9BIFI</name>
<dbReference type="RefSeq" id="WP_168984038.1">
    <property type="nucleotide sequence ID" value="NZ_JABAGI010000003.1"/>
</dbReference>
<keyword evidence="3" id="KW-1133">Transmembrane helix</keyword>
<feature type="transmembrane region" description="Helical" evidence="3">
    <location>
        <begin position="266"/>
        <end position="290"/>
    </location>
</feature>
<dbReference type="EMBL" id="JABAGI010000003">
    <property type="protein sequence ID" value="NME61942.1"/>
    <property type="molecule type" value="Genomic_DNA"/>
</dbReference>
<dbReference type="GO" id="GO:0016787">
    <property type="term" value="F:hydrolase activity"/>
    <property type="evidence" value="ECO:0007669"/>
    <property type="project" value="UniProtKB-KW"/>
</dbReference>
<feature type="transmembrane region" description="Helical" evidence="3">
    <location>
        <begin position="26"/>
        <end position="50"/>
    </location>
</feature>
<feature type="active site" description="Proton donor/acceptor" evidence="2">
    <location>
        <position position="166"/>
    </location>
</feature>
<proteinExistence type="predicted"/>
<dbReference type="InterPro" id="IPR042002">
    <property type="entry name" value="Sortase_C"/>
</dbReference>
<evidence type="ECO:0000313" key="4">
    <source>
        <dbReference type="EMBL" id="NME61942.1"/>
    </source>
</evidence>
<gene>
    <name evidence="4" type="ORF">HF844_03860</name>
</gene>
<dbReference type="InterPro" id="IPR023365">
    <property type="entry name" value="Sortase_dom-sf"/>
</dbReference>
<protein>
    <submittedName>
        <fullName evidence="4">Class C sortase</fullName>
    </submittedName>
</protein>
<evidence type="ECO:0000256" key="3">
    <source>
        <dbReference type="SAM" id="Phobius"/>
    </source>
</evidence>
<dbReference type="Gene3D" id="2.40.260.10">
    <property type="entry name" value="Sortase"/>
    <property type="match status" value="1"/>
</dbReference>
<feature type="active site" description="Acyl-thioester intermediate" evidence="2">
    <location>
        <position position="231"/>
    </location>
</feature>
<keyword evidence="1" id="KW-0378">Hydrolase</keyword>
<dbReference type="Pfam" id="PF04203">
    <property type="entry name" value="Sortase"/>
    <property type="match status" value="1"/>
</dbReference>
<organism evidence="4 5">
    <name type="scientific">Bifidobacterium thermophilum</name>
    <dbReference type="NCBI Taxonomy" id="33905"/>
    <lineage>
        <taxon>Bacteria</taxon>
        <taxon>Bacillati</taxon>
        <taxon>Actinomycetota</taxon>
        <taxon>Actinomycetes</taxon>
        <taxon>Bifidobacteriales</taxon>
        <taxon>Bifidobacteriaceae</taxon>
        <taxon>Bifidobacterium</taxon>
    </lineage>
</organism>
<dbReference type="InterPro" id="IPR005754">
    <property type="entry name" value="Sortase"/>
</dbReference>
<dbReference type="CDD" id="cd05827">
    <property type="entry name" value="Sortase_C"/>
    <property type="match status" value="1"/>
</dbReference>
<evidence type="ECO:0000256" key="1">
    <source>
        <dbReference type="ARBA" id="ARBA00022801"/>
    </source>
</evidence>
<dbReference type="AlphaFoldDB" id="A0A7X9NQZ4"/>
<evidence type="ECO:0000256" key="2">
    <source>
        <dbReference type="PIRSR" id="PIRSR605754-1"/>
    </source>
</evidence>
<reference evidence="4 5" key="1">
    <citation type="submission" date="2020-04" db="EMBL/GenBank/DDBJ databases">
        <authorList>
            <person name="Hitch T.C.A."/>
            <person name="Wylensek D."/>
            <person name="Clavel T."/>
        </authorList>
    </citation>
    <scope>NUCLEOTIDE SEQUENCE [LARGE SCALE GENOMIC DNA]</scope>
    <source>
        <strain evidence="4 5">BSM-130-P53-3C</strain>
    </source>
</reference>
<evidence type="ECO:0000313" key="5">
    <source>
        <dbReference type="Proteomes" id="UP000588369"/>
    </source>
</evidence>
<keyword evidence="3" id="KW-0472">Membrane</keyword>
<dbReference type="NCBIfam" id="TIGR01076">
    <property type="entry name" value="sortase_fam"/>
    <property type="match status" value="1"/>
</dbReference>